<evidence type="ECO:0000256" key="4">
    <source>
        <dbReference type="ARBA" id="ARBA00023136"/>
    </source>
</evidence>
<evidence type="ECO:0000256" key="3">
    <source>
        <dbReference type="ARBA" id="ARBA00022989"/>
    </source>
</evidence>
<dbReference type="EMBL" id="JACCBN010000001">
    <property type="protein sequence ID" value="NYD39442.1"/>
    <property type="molecule type" value="Genomic_DNA"/>
</dbReference>
<dbReference type="PANTHER" id="PTHR30520">
    <property type="entry name" value="FORMATE TRANSPORTER-RELATED"/>
    <property type="match status" value="1"/>
</dbReference>
<evidence type="ECO:0000256" key="1">
    <source>
        <dbReference type="ARBA" id="ARBA00004141"/>
    </source>
</evidence>
<keyword evidence="4 6" id="KW-0472">Membrane</keyword>
<feature type="transmembrane region" description="Helical" evidence="6">
    <location>
        <begin position="64"/>
        <end position="82"/>
    </location>
</feature>
<dbReference type="Proteomes" id="UP000535890">
    <property type="component" value="Unassembled WGS sequence"/>
</dbReference>
<feature type="transmembrane region" description="Helical" evidence="6">
    <location>
        <begin position="239"/>
        <end position="261"/>
    </location>
</feature>
<sequence>MPIPISEAVDEQAEAATTKARASRSPGSYLVSSALAGAYIGVAVALMLAAAGPLNAANSPFTKLVQGLVFGIALTLVVFAGGELTTGNMMTMILGLFGRARRVGVGAVVAVILFSFVGNLVGGLLFSLLVEASGVLRIANPGQPPAALNFLTSTFRSKETETVATMFFRGVLCNFLVCLGVWMAARTRSDGAKLVVLFWALLAFITTGFDHVVANMTIFGLGLFSGLPEATVGHFAWNLLWVGLGNLVGGGLLVGAAYGFVARSEKPGHDEDVPDSAVPREREVAQA</sequence>
<proteinExistence type="predicted"/>
<evidence type="ECO:0000313" key="8">
    <source>
        <dbReference type="Proteomes" id="UP000535890"/>
    </source>
</evidence>
<dbReference type="InterPro" id="IPR000292">
    <property type="entry name" value="For/NO2_transpt"/>
</dbReference>
<comment type="subcellular location">
    <subcellularLocation>
        <location evidence="1">Membrane</location>
        <topology evidence="1">Multi-pass membrane protein</topology>
    </subcellularLocation>
</comment>
<dbReference type="Pfam" id="PF01226">
    <property type="entry name" value="Form_Nir_trans"/>
    <property type="match status" value="1"/>
</dbReference>
<feature type="compositionally biased region" description="Basic and acidic residues" evidence="5">
    <location>
        <begin position="278"/>
        <end position="287"/>
    </location>
</feature>
<dbReference type="GO" id="GO:0005886">
    <property type="term" value="C:plasma membrane"/>
    <property type="evidence" value="ECO:0007669"/>
    <property type="project" value="TreeGrafter"/>
</dbReference>
<dbReference type="GO" id="GO:0015499">
    <property type="term" value="F:formate transmembrane transporter activity"/>
    <property type="evidence" value="ECO:0007669"/>
    <property type="project" value="TreeGrafter"/>
</dbReference>
<comment type="caution">
    <text evidence="7">The sequence shown here is derived from an EMBL/GenBank/DDBJ whole genome shotgun (WGS) entry which is preliminary data.</text>
</comment>
<feature type="transmembrane region" description="Helical" evidence="6">
    <location>
        <begin position="29"/>
        <end position="52"/>
    </location>
</feature>
<dbReference type="AlphaFoldDB" id="A0A7Y9J8D5"/>
<dbReference type="PANTHER" id="PTHR30520:SF8">
    <property type="entry name" value="NITRITE TRANSPORTER NIRC"/>
    <property type="match status" value="1"/>
</dbReference>
<feature type="transmembrane region" description="Helical" evidence="6">
    <location>
        <begin position="197"/>
        <end position="219"/>
    </location>
</feature>
<accession>A0A7Y9J8D5</accession>
<feature type="transmembrane region" description="Helical" evidence="6">
    <location>
        <begin position="166"/>
        <end position="185"/>
    </location>
</feature>
<protein>
    <submittedName>
        <fullName evidence="7">Nitrite transporter NirC</fullName>
    </submittedName>
</protein>
<name>A0A7Y9J8D5_9PSEU</name>
<feature type="region of interest" description="Disordered" evidence="5">
    <location>
        <begin position="266"/>
        <end position="287"/>
    </location>
</feature>
<evidence type="ECO:0000313" key="7">
    <source>
        <dbReference type="EMBL" id="NYD39442.1"/>
    </source>
</evidence>
<feature type="transmembrane region" description="Helical" evidence="6">
    <location>
        <begin position="103"/>
        <end position="130"/>
    </location>
</feature>
<keyword evidence="8" id="KW-1185">Reference proteome</keyword>
<dbReference type="RefSeq" id="WP_218890502.1">
    <property type="nucleotide sequence ID" value="NZ_BAABHP010000009.1"/>
</dbReference>
<reference evidence="7 8" key="1">
    <citation type="submission" date="2020-07" db="EMBL/GenBank/DDBJ databases">
        <title>Sequencing the genomes of 1000 actinobacteria strains.</title>
        <authorList>
            <person name="Klenk H.-P."/>
        </authorList>
    </citation>
    <scope>NUCLEOTIDE SEQUENCE [LARGE SCALE GENOMIC DNA]</scope>
    <source>
        <strain evidence="7 8">DSM 45772</strain>
    </source>
</reference>
<evidence type="ECO:0000256" key="2">
    <source>
        <dbReference type="ARBA" id="ARBA00022692"/>
    </source>
</evidence>
<dbReference type="Gene3D" id="1.20.1080.10">
    <property type="entry name" value="Glycerol uptake facilitator protein"/>
    <property type="match status" value="1"/>
</dbReference>
<evidence type="ECO:0000256" key="5">
    <source>
        <dbReference type="SAM" id="MobiDB-lite"/>
    </source>
</evidence>
<dbReference type="InterPro" id="IPR023271">
    <property type="entry name" value="Aquaporin-like"/>
</dbReference>
<keyword evidence="3 6" id="KW-1133">Transmembrane helix</keyword>
<gene>
    <name evidence="7" type="ORF">BJ983_005544</name>
</gene>
<evidence type="ECO:0000256" key="6">
    <source>
        <dbReference type="SAM" id="Phobius"/>
    </source>
</evidence>
<organism evidence="7 8">
    <name type="scientific">Actinomycetospora corticicola</name>
    <dbReference type="NCBI Taxonomy" id="663602"/>
    <lineage>
        <taxon>Bacteria</taxon>
        <taxon>Bacillati</taxon>
        <taxon>Actinomycetota</taxon>
        <taxon>Actinomycetes</taxon>
        <taxon>Pseudonocardiales</taxon>
        <taxon>Pseudonocardiaceae</taxon>
        <taxon>Actinomycetospora</taxon>
    </lineage>
</organism>
<keyword evidence="2 6" id="KW-0812">Transmembrane</keyword>